<protein>
    <submittedName>
        <fullName evidence="1">Uncharacterized protein</fullName>
    </submittedName>
</protein>
<dbReference type="Proteomes" id="UP000316621">
    <property type="component" value="Chromosome 10"/>
</dbReference>
<evidence type="ECO:0000313" key="1">
    <source>
        <dbReference type="EMBL" id="RZC80948.1"/>
    </source>
</evidence>
<proteinExistence type="predicted"/>
<dbReference type="EMBL" id="CM010724">
    <property type="protein sequence ID" value="RZC80948.1"/>
    <property type="molecule type" value="Genomic_DNA"/>
</dbReference>
<reference evidence="1 2" key="1">
    <citation type="journal article" date="2018" name="Science">
        <title>The opium poppy genome and morphinan production.</title>
        <authorList>
            <person name="Guo L."/>
            <person name="Winzer T."/>
            <person name="Yang X."/>
            <person name="Li Y."/>
            <person name="Ning Z."/>
            <person name="He Z."/>
            <person name="Teodor R."/>
            <person name="Lu Y."/>
            <person name="Bowser T.A."/>
            <person name="Graham I.A."/>
            <person name="Ye K."/>
        </authorList>
    </citation>
    <scope>NUCLEOTIDE SEQUENCE [LARGE SCALE GENOMIC DNA]</scope>
    <source>
        <strain evidence="2">cv. HN1</strain>
        <tissue evidence="1">Leaves</tissue>
    </source>
</reference>
<evidence type="ECO:0000313" key="2">
    <source>
        <dbReference type="Proteomes" id="UP000316621"/>
    </source>
</evidence>
<gene>
    <name evidence="1" type="ORF">C5167_043516</name>
</gene>
<name>A0A4Y7L904_PAPSO</name>
<accession>A0A4Y7L904</accession>
<keyword evidence="2" id="KW-1185">Reference proteome</keyword>
<sequence length="77" mass="8451">MECGDRARSSEEIESDASVCTIVFGSAGSNYCCQVCKICRGQALLAAALWLKDLHQHLSISHVILEGVQECHHCFKL</sequence>
<organism evidence="1 2">
    <name type="scientific">Papaver somniferum</name>
    <name type="common">Opium poppy</name>
    <dbReference type="NCBI Taxonomy" id="3469"/>
    <lineage>
        <taxon>Eukaryota</taxon>
        <taxon>Viridiplantae</taxon>
        <taxon>Streptophyta</taxon>
        <taxon>Embryophyta</taxon>
        <taxon>Tracheophyta</taxon>
        <taxon>Spermatophyta</taxon>
        <taxon>Magnoliopsida</taxon>
        <taxon>Ranunculales</taxon>
        <taxon>Papaveraceae</taxon>
        <taxon>Papaveroideae</taxon>
        <taxon>Papaver</taxon>
    </lineage>
</organism>
<dbReference type="Gramene" id="RZC80948">
    <property type="protein sequence ID" value="RZC80948"/>
    <property type="gene ID" value="C5167_043516"/>
</dbReference>
<dbReference type="AlphaFoldDB" id="A0A4Y7L904"/>